<keyword evidence="1" id="KW-1133">Transmembrane helix</keyword>
<feature type="transmembrane region" description="Helical" evidence="1">
    <location>
        <begin position="85"/>
        <end position="106"/>
    </location>
</feature>
<feature type="non-terminal residue" evidence="2">
    <location>
        <position position="338"/>
    </location>
</feature>
<dbReference type="Proteomes" id="UP001362999">
    <property type="component" value="Unassembled WGS sequence"/>
</dbReference>
<feature type="transmembrane region" description="Helical" evidence="1">
    <location>
        <begin position="170"/>
        <end position="196"/>
    </location>
</feature>
<reference evidence="2 3" key="1">
    <citation type="journal article" date="2024" name="J Genomics">
        <title>Draft genome sequencing and assembly of Favolaschia claudopus CIRM-BRFM 2984 isolated from oak limbs.</title>
        <authorList>
            <person name="Navarro D."/>
            <person name="Drula E."/>
            <person name="Chaduli D."/>
            <person name="Cazenave R."/>
            <person name="Ahrendt S."/>
            <person name="Wang J."/>
            <person name="Lipzen A."/>
            <person name="Daum C."/>
            <person name="Barry K."/>
            <person name="Grigoriev I.V."/>
            <person name="Favel A."/>
            <person name="Rosso M.N."/>
            <person name="Martin F."/>
        </authorList>
    </citation>
    <scope>NUCLEOTIDE SEQUENCE [LARGE SCALE GENOMIC DNA]</scope>
    <source>
        <strain evidence="2 3">CIRM-BRFM 2984</strain>
    </source>
</reference>
<keyword evidence="1" id="KW-0812">Transmembrane</keyword>
<evidence type="ECO:0000313" key="3">
    <source>
        <dbReference type="Proteomes" id="UP001362999"/>
    </source>
</evidence>
<dbReference type="EMBL" id="JAWWNJ010000088">
    <property type="protein sequence ID" value="KAK7000514.1"/>
    <property type="molecule type" value="Genomic_DNA"/>
</dbReference>
<evidence type="ECO:0000256" key="1">
    <source>
        <dbReference type="SAM" id="Phobius"/>
    </source>
</evidence>
<sequence length="338" mass="37844">MIGTSGCDHWYESTFLTSPPIATILRSPSDPSYMSSPLIQFVGYWVETLVYGIYLTTCVSCIRALLRIHVGSEMRWRTRREVKLFFVVVGISLFVVSTFHIVAGLLQTLQFFVGGNDHHVGPVLAYNTYSSNGPTWIIIARFITQIIQSLLGDLVLVYRCLIVYGPGWKLLLPSVLLYIADVALAVTFIFGIILALDGTAISAPLWLYSVWMTFLLVAALQNILSTSLLIWRIWKVDQQARKLGGIFQPASQRSLRHVVQVLAECGLCYTTMIVLTFVASYSAAMQSIPSPMWHSRPPGLHSISSSCRQLHVMNAQRGLWKAAFKRHLCVFMLLLPLS</sequence>
<feature type="transmembrane region" description="Helical" evidence="1">
    <location>
        <begin position="136"/>
        <end position="158"/>
    </location>
</feature>
<proteinExistence type="predicted"/>
<evidence type="ECO:0000313" key="2">
    <source>
        <dbReference type="EMBL" id="KAK7000514.1"/>
    </source>
</evidence>
<dbReference type="AlphaFoldDB" id="A0AAW0A2W7"/>
<feature type="transmembrane region" description="Helical" evidence="1">
    <location>
        <begin position="261"/>
        <end position="284"/>
    </location>
</feature>
<keyword evidence="3" id="KW-1185">Reference proteome</keyword>
<protein>
    <submittedName>
        <fullName evidence="2">Uncharacterized protein</fullName>
    </submittedName>
</protein>
<organism evidence="2 3">
    <name type="scientific">Favolaschia claudopus</name>
    <dbReference type="NCBI Taxonomy" id="2862362"/>
    <lineage>
        <taxon>Eukaryota</taxon>
        <taxon>Fungi</taxon>
        <taxon>Dikarya</taxon>
        <taxon>Basidiomycota</taxon>
        <taxon>Agaricomycotina</taxon>
        <taxon>Agaricomycetes</taxon>
        <taxon>Agaricomycetidae</taxon>
        <taxon>Agaricales</taxon>
        <taxon>Marasmiineae</taxon>
        <taxon>Mycenaceae</taxon>
        <taxon>Favolaschia</taxon>
    </lineage>
</organism>
<keyword evidence="1" id="KW-0472">Membrane</keyword>
<feature type="transmembrane region" description="Helical" evidence="1">
    <location>
        <begin position="42"/>
        <end position="65"/>
    </location>
</feature>
<comment type="caution">
    <text evidence="2">The sequence shown here is derived from an EMBL/GenBank/DDBJ whole genome shotgun (WGS) entry which is preliminary data.</text>
</comment>
<feature type="transmembrane region" description="Helical" evidence="1">
    <location>
        <begin position="208"/>
        <end position="231"/>
    </location>
</feature>
<gene>
    <name evidence="2" type="ORF">R3P38DRAFT_3055979</name>
</gene>
<name>A0AAW0A2W7_9AGAR</name>
<accession>A0AAW0A2W7</accession>